<dbReference type="SUPFAM" id="SSF46785">
    <property type="entry name" value="Winged helix' DNA-binding domain"/>
    <property type="match status" value="1"/>
</dbReference>
<keyword evidence="2" id="KW-0804">Transcription</keyword>
<dbReference type="GO" id="GO:0003677">
    <property type="term" value="F:DNA binding"/>
    <property type="evidence" value="ECO:0007669"/>
    <property type="project" value="UniProtKB-KW"/>
</dbReference>
<dbReference type="SMART" id="SM00420">
    <property type="entry name" value="HTH_DEOR"/>
    <property type="match status" value="1"/>
</dbReference>
<organism evidence="4">
    <name type="scientific">Arthrobacter sp. K5</name>
    <dbReference type="NCBI Taxonomy" id="2839623"/>
    <lineage>
        <taxon>Bacteria</taxon>
        <taxon>Bacillati</taxon>
        <taxon>Actinomycetota</taxon>
        <taxon>Actinomycetes</taxon>
        <taxon>Micrococcales</taxon>
        <taxon>Micrococcaceae</taxon>
        <taxon>Arthrobacter</taxon>
    </lineage>
</organism>
<sequence length="263" mass="28040">MTTAKARREEIYHLAVTTGLASVEELSRHFRVTASTIRRDLAHLNEEGKLTRTYGGAVALGAHPEPSLRQRTGEAYEQKHAIAAWAAAEVKDGENILLDGGSTVGALAHALRGRENLSVTTPGINTLQELADSPGIQVDCLGGRLRGVSQTFVGPLAEAALERMSFDRVFLGADAVTADDGLCEADHAQTRLKELMARRGDAVYVLADSRKLGKRPFHAWAKLALPWTLVTDSGADPGQVALFSEAGVQVQLVQVPAGQQASA</sequence>
<dbReference type="EMBL" id="CP159279">
    <property type="protein sequence ID" value="XCH10140.1"/>
    <property type="molecule type" value="Genomic_DNA"/>
</dbReference>
<dbReference type="PANTHER" id="PTHR30363:SF44">
    <property type="entry name" value="AGA OPERON TRANSCRIPTIONAL REPRESSOR-RELATED"/>
    <property type="match status" value="1"/>
</dbReference>
<evidence type="ECO:0000259" key="3">
    <source>
        <dbReference type="PROSITE" id="PS51000"/>
    </source>
</evidence>
<dbReference type="PROSITE" id="PS51000">
    <property type="entry name" value="HTH_DEOR_2"/>
    <property type="match status" value="1"/>
</dbReference>
<keyword evidence="1" id="KW-0805">Transcription regulation</keyword>
<evidence type="ECO:0000256" key="1">
    <source>
        <dbReference type="ARBA" id="ARBA00023015"/>
    </source>
</evidence>
<keyword evidence="4" id="KW-0238">DNA-binding</keyword>
<dbReference type="SUPFAM" id="SSF100950">
    <property type="entry name" value="NagB/RpiA/CoA transferase-like"/>
    <property type="match status" value="1"/>
</dbReference>
<evidence type="ECO:0000256" key="2">
    <source>
        <dbReference type="ARBA" id="ARBA00023163"/>
    </source>
</evidence>
<dbReference type="PANTHER" id="PTHR30363">
    <property type="entry name" value="HTH-TYPE TRANSCRIPTIONAL REGULATOR SRLR-RELATED"/>
    <property type="match status" value="1"/>
</dbReference>
<dbReference type="RefSeq" id="WP_353710800.1">
    <property type="nucleotide sequence ID" value="NZ_CP159279.1"/>
</dbReference>
<protein>
    <submittedName>
        <fullName evidence="4">DeoR/GlpR family DNA-binding transcription regulator</fullName>
    </submittedName>
</protein>
<dbReference type="SMART" id="SM01134">
    <property type="entry name" value="DeoRC"/>
    <property type="match status" value="1"/>
</dbReference>
<dbReference type="InterPro" id="IPR001034">
    <property type="entry name" value="DeoR_HTH"/>
</dbReference>
<gene>
    <name evidence="4" type="ORF">ABRP34_15005</name>
</gene>
<dbReference type="GO" id="GO:0003700">
    <property type="term" value="F:DNA-binding transcription factor activity"/>
    <property type="evidence" value="ECO:0007669"/>
    <property type="project" value="InterPro"/>
</dbReference>
<name>A0AAU8EKH5_9MICC</name>
<feature type="domain" description="HTH deoR-type" evidence="3">
    <location>
        <begin position="4"/>
        <end position="59"/>
    </location>
</feature>
<dbReference type="InterPro" id="IPR037171">
    <property type="entry name" value="NagB/RpiA_transferase-like"/>
</dbReference>
<dbReference type="Pfam" id="PF08220">
    <property type="entry name" value="HTH_DeoR"/>
    <property type="match status" value="1"/>
</dbReference>
<evidence type="ECO:0000313" key="4">
    <source>
        <dbReference type="EMBL" id="XCH10140.1"/>
    </source>
</evidence>
<dbReference type="Gene3D" id="3.40.50.1360">
    <property type="match status" value="1"/>
</dbReference>
<proteinExistence type="predicted"/>
<dbReference type="PRINTS" id="PR00037">
    <property type="entry name" value="HTHLACR"/>
</dbReference>
<dbReference type="InterPro" id="IPR014036">
    <property type="entry name" value="DeoR-like_C"/>
</dbReference>
<dbReference type="InterPro" id="IPR050313">
    <property type="entry name" value="Carb_Metab_HTH_regulators"/>
</dbReference>
<accession>A0AAU8EKH5</accession>
<dbReference type="Pfam" id="PF00455">
    <property type="entry name" value="DeoRC"/>
    <property type="match status" value="1"/>
</dbReference>
<dbReference type="AlphaFoldDB" id="A0AAU8EKH5"/>
<reference evidence="4" key="1">
    <citation type="submission" date="2024-06" db="EMBL/GenBank/DDBJ databases">
        <title>Biodegradation of dimethachlon by Arthrobacter sp. K5: mechanistic insights and ecological implications.</title>
        <authorList>
            <person name="Hu S."/>
            <person name="Lu P."/>
        </authorList>
    </citation>
    <scope>NUCLEOTIDE SEQUENCE</scope>
    <source>
        <strain evidence="4">K5</strain>
    </source>
</reference>
<dbReference type="InterPro" id="IPR036390">
    <property type="entry name" value="WH_DNA-bd_sf"/>
</dbReference>